<dbReference type="EMBL" id="CP014646">
    <property type="protein sequence ID" value="AMO37591.1"/>
    <property type="molecule type" value="Genomic_DNA"/>
</dbReference>
<organism evidence="2 3">
    <name type="scientific">Thauera humireducens</name>
    <dbReference type="NCBI Taxonomy" id="1134435"/>
    <lineage>
        <taxon>Bacteria</taxon>
        <taxon>Pseudomonadati</taxon>
        <taxon>Pseudomonadota</taxon>
        <taxon>Betaproteobacteria</taxon>
        <taxon>Rhodocyclales</taxon>
        <taxon>Zoogloeaceae</taxon>
        <taxon>Thauera</taxon>
    </lineage>
</organism>
<dbReference type="KEGG" id="thu:AC731_011945"/>
<name>A0A127K6P0_9RHOO</name>
<gene>
    <name evidence="2" type="ORF">AC731_011945</name>
</gene>
<dbReference type="InterPro" id="IPR021727">
    <property type="entry name" value="DUF3299"/>
</dbReference>
<keyword evidence="1" id="KW-0732">Signal</keyword>
<dbReference type="Gene3D" id="2.40.50.870">
    <property type="entry name" value="Protein of unknown function (DUF3299)"/>
    <property type="match status" value="1"/>
</dbReference>
<evidence type="ECO:0000313" key="2">
    <source>
        <dbReference type="EMBL" id="AMO37591.1"/>
    </source>
</evidence>
<dbReference type="AlphaFoldDB" id="A0A127K6P0"/>
<protein>
    <recommendedName>
        <fullName evidence="4">DUF3299 domain-containing protein</fullName>
    </recommendedName>
</protein>
<dbReference type="RefSeq" id="WP_048706318.1">
    <property type="nucleotide sequence ID" value="NZ_CP014646.1"/>
</dbReference>
<dbReference type="STRING" id="1134435.AC731_011945"/>
<reference evidence="3" key="1">
    <citation type="submission" date="2016-03" db="EMBL/GenBank/DDBJ databases">
        <authorList>
            <person name="Ma C."/>
            <person name="Zhou S."/>
            <person name="Yang G."/>
        </authorList>
    </citation>
    <scope>NUCLEOTIDE SEQUENCE [LARGE SCALE GENOMIC DNA]</scope>
    <source>
        <strain evidence="3">SgZ-1</strain>
    </source>
</reference>
<evidence type="ECO:0000313" key="3">
    <source>
        <dbReference type="Proteomes" id="UP000036902"/>
    </source>
</evidence>
<keyword evidence="3" id="KW-1185">Reference proteome</keyword>
<accession>A0A127K6P0</accession>
<feature type="signal peptide" evidence="1">
    <location>
        <begin position="1"/>
        <end position="28"/>
    </location>
</feature>
<feature type="chain" id="PRO_5007798056" description="DUF3299 domain-containing protein" evidence="1">
    <location>
        <begin position="29"/>
        <end position="211"/>
    </location>
</feature>
<dbReference type="Pfam" id="PF11736">
    <property type="entry name" value="DUF3299"/>
    <property type="match status" value="1"/>
</dbReference>
<proteinExistence type="predicted"/>
<evidence type="ECO:0008006" key="4">
    <source>
        <dbReference type="Google" id="ProtNLM"/>
    </source>
</evidence>
<dbReference type="Proteomes" id="UP000036902">
    <property type="component" value="Chromosome"/>
</dbReference>
<evidence type="ECO:0000256" key="1">
    <source>
        <dbReference type="SAM" id="SignalP"/>
    </source>
</evidence>
<sequence length="211" mass="22925">MEFSRRLQSVVVAVLMAAGIGLSASVAAQSDSAAGADYKVGDRLAAPAKSGKAAARAGFREISWDDLIPADWDPQKFFADLDLDDLQDNDPRVADVMARMRAEWDRAPVVDRFSGQQVRIPGFVVPLESDGKTIREFLLVPYFGACVHVPPPPANQLIHVIPDKPVPAGLNMSPVWVNGVLNVGRVESEMGSAGYQMRGIKVEEYKDPLPR</sequence>